<keyword evidence="12" id="KW-1185">Reference proteome</keyword>
<evidence type="ECO:0000256" key="5">
    <source>
        <dbReference type="ARBA" id="ARBA00022679"/>
    </source>
</evidence>
<feature type="binding site" evidence="8">
    <location>
        <begin position="133"/>
        <end position="136"/>
    </location>
    <ligand>
        <name>(6S)-5,6,7,8-tetrahydrofolate</name>
        <dbReference type="ChEBI" id="CHEBI:57453"/>
    </ligand>
</feature>
<reference evidence="11 12" key="1">
    <citation type="submission" date="2022-03" db="EMBL/GenBank/DDBJ databases">
        <title>Taxonomic description of new species and reclassification of some bacterial strains.</title>
        <authorList>
            <person name="Ndongo S."/>
        </authorList>
    </citation>
    <scope>NUCLEOTIDE SEQUENCE [LARGE SCALE GENOMIC DNA]</scope>
    <source>
        <strain evidence="11 12">Marseille-P6666</strain>
    </source>
</reference>
<dbReference type="InterPro" id="IPR005793">
    <property type="entry name" value="Formyl_trans_C"/>
</dbReference>
<dbReference type="GeneID" id="84024049"/>
<organism evidence="11 12">
    <name type="scientific">Akkermansia massiliensis</name>
    <dbReference type="NCBI Taxonomy" id="2927224"/>
    <lineage>
        <taxon>Bacteria</taxon>
        <taxon>Pseudomonadati</taxon>
        <taxon>Verrucomicrobiota</taxon>
        <taxon>Verrucomicrobiia</taxon>
        <taxon>Verrucomicrobiales</taxon>
        <taxon>Akkermansiaceae</taxon>
        <taxon>Akkermansia</taxon>
    </lineage>
</organism>
<comment type="caution">
    <text evidence="11">The sequence shown here is derived from an EMBL/GenBank/DDBJ whole genome shotgun (WGS) entry which is preliminary data.</text>
</comment>
<dbReference type="SUPFAM" id="SSF50486">
    <property type="entry name" value="FMT C-terminal domain-like"/>
    <property type="match status" value="1"/>
</dbReference>
<dbReference type="Proteomes" id="UP001202031">
    <property type="component" value="Unassembled WGS sequence"/>
</dbReference>
<dbReference type="Gene3D" id="3.40.50.170">
    <property type="entry name" value="Formyl transferase, N-terminal domain"/>
    <property type="match status" value="1"/>
</dbReference>
<dbReference type="InterPro" id="IPR037022">
    <property type="entry name" value="Formyl_trans_C_sf"/>
</dbReference>
<dbReference type="PANTHER" id="PTHR11138:SF5">
    <property type="entry name" value="METHIONYL-TRNA FORMYLTRANSFERASE, MITOCHONDRIAL"/>
    <property type="match status" value="1"/>
</dbReference>
<dbReference type="CDD" id="cd08704">
    <property type="entry name" value="Met_tRNA_FMT_C"/>
    <property type="match status" value="1"/>
</dbReference>
<dbReference type="HAMAP" id="MF_00182">
    <property type="entry name" value="Formyl_trans"/>
    <property type="match status" value="1"/>
</dbReference>
<dbReference type="NCBIfam" id="TIGR00460">
    <property type="entry name" value="fmt"/>
    <property type="match status" value="1"/>
</dbReference>
<evidence type="ECO:0000256" key="7">
    <source>
        <dbReference type="ARBA" id="ARBA00048558"/>
    </source>
</evidence>
<protein>
    <recommendedName>
        <fullName evidence="4 8">Methionyl-tRNA formyltransferase</fullName>
        <ecNumber evidence="3 8">2.1.2.9</ecNumber>
    </recommendedName>
</protein>
<feature type="domain" description="Formyl transferase N-terminal" evidence="9">
    <location>
        <begin position="26"/>
        <end position="202"/>
    </location>
</feature>
<dbReference type="GO" id="GO:0004479">
    <property type="term" value="F:methionyl-tRNA formyltransferase activity"/>
    <property type="evidence" value="ECO:0007669"/>
    <property type="project" value="UniProtKB-EC"/>
</dbReference>
<dbReference type="EC" id="2.1.2.9" evidence="3 8"/>
<evidence type="ECO:0000256" key="6">
    <source>
        <dbReference type="ARBA" id="ARBA00022917"/>
    </source>
</evidence>
<evidence type="ECO:0000256" key="1">
    <source>
        <dbReference type="ARBA" id="ARBA00002606"/>
    </source>
</evidence>
<comment type="function">
    <text evidence="1 8">Attaches a formyl group to the free amino group of methionyl-tRNA(fMet). The formyl group appears to play a dual role in the initiator identity of N-formylmethionyl-tRNA by promoting its recognition by IF2 and preventing the misappropriation of this tRNA by the elongation apparatus.</text>
</comment>
<dbReference type="Gene3D" id="3.10.25.10">
    <property type="entry name" value="Formyl transferase, C-terminal domain"/>
    <property type="match status" value="1"/>
</dbReference>
<dbReference type="InterPro" id="IPR041711">
    <property type="entry name" value="Met-tRNA-FMT_N"/>
</dbReference>
<evidence type="ECO:0000313" key="12">
    <source>
        <dbReference type="Proteomes" id="UP001202031"/>
    </source>
</evidence>
<dbReference type="PANTHER" id="PTHR11138">
    <property type="entry name" value="METHIONYL-TRNA FORMYLTRANSFERASE"/>
    <property type="match status" value="1"/>
</dbReference>
<dbReference type="Pfam" id="PF02911">
    <property type="entry name" value="Formyl_trans_C"/>
    <property type="match status" value="1"/>
</dbReference>
<keyword evidence="6 8" id="KW-0648">Protein biosynthesis</keyword>
<evidence type="ECO:0000256" key="8">
    <source>
        <dbReference type="HAMAP-Rule" id="MF_00182"/>
    </source>
</evidence>
<dbReference type="InterPro" id="IPR005794">
    <property type="entry name" value="Fmt"/>
</dbReference>
<sequence length="339" mass="36657">MHTIIPLPNPDLTLTCAGRQGKLSAMRIVFMGTGDIAIPAFRSLVRNSDLVGLVTQPDRPVGRHQVLTAPAIKNIAREAGIPVLQPHSLRTPDALINLKRLNPDLIAVMAYGQILSQEVIDMAPMGCINAHASLLPRHRGAACIQSAIKSGDSETGITIMHIVKKLDAGDIIAQISTPLEGTETGGSLHDKLAQMTPDVLLPAIHAIEKGTATRVPQKEFLATYAPKLLRADGKIDWTRPAEEIGRMIRAYDPWPGTFTNYWNRKKRIRNMKIFPGFSIVPEAEGKPGQVLSAGEQGLLIACGSGGLLVTNVQLEGSTRMNISQLIAGHPNLKDIHFDV</sequence>
<evidence type="ECO:0000259" key="10">
    <source>
        <dbReference type="Pfam" id="PF02911"/>
    </source>
</evidence>
<dbReference type="RefSeq" id="WP_240454377.1">
    <property type="nucleotide sequence ID" value="NZ_CP029701.1"/>
</dbReference>
<comment type="similarity">
    <text evidence="2 8">Belongs to the Fmt family.</text>
</comment>
<gene>
    <name evidence="8 11" type="primary">fmt</name>
    <name evidence="11" type="ORF">M8N44_09250</name>
</gene>
<evidence type="ECO:0000313" key="11">
    <source>
        <dbReference type="EMBL" id="MCL6657496.1"/>
    </source>
</evidence>
<dbReference type="InterPro" id="IPR002376">
    <property type="entry name" value="Formyl_transf_N"/>
</dbReference>
<dbReference type="InterPro" id="IPR036477">
    <property type="entry name" value="Formyl_transf_N_sf"/>
</dbReference>
<proteinExistence type="inferred from homology"/>
<comment type="catalytic activity">
    <reaction evidence="7 8">
        <text>L-methionyl-tRNA(fMet) + (6R)-10-formyltetrahydrofolate = N-formyl-L-methionyl-tRNA(fMet) + (6S)-5,6,7,8-tetrahydrofolate + H(+)</text>
        <dbReference type="Rhea" id="RHEA:24380"/>
        <dbReference type="Rhea" id="RHEA-COMP:9952"/>
        <dbReference type="Rhea" id="RHEA-COMP:9953"/>
        <dbReference type="ChEBI" id="CHEBI:15378"/>
        <dbReference type="ChEBI" id="CHEBI:57453"/>
        <dbReference type="ChEBI" id="CHEBI:78530"/>
        <dbReference type="ChEBI" id="CHEBI:78844"/>
        <dbReference type="ChEBI" id="CHEBI:195366"/>
        <dbReference type="EC" id="2.1.2.9"/>
    </reaction>
</comment>
<keyword evidence="5 8" id="KW-0808">Transferase</keyword>
<evidence type="ECO:0000256" key="4">
    <source>
        <dbReference type="ARBA" id="ARBA00016014"/>
    </source>
</evidence>
<feature type="domain" description="Formyl transferase C-terminal" evidence="10">
    <location>
        <begin position="230"/>
        <end position="329"/>
    </location>
</feature>
<evidence type="ECO:0000256" key="2">
    <source>
        <dbReference type="ARBA" id="ARBA00010699"/>
    </source>
</evidence>
<dbReference type="Pfam" id="PF00551">
    <property type="entry name" value="Formyl_trans_N"/>
    <property type="match status" value="1"/>
</dbReference>
<accession>A0ABT0R983</accession>
<dbReference type="InterPro" id="IPR044135">
    <property type="entry name" value="Met-tRNA-FMT_C"/>
</dbReference>
<dbReference type="CDD" id="cd08646">
    <property type="entry name" value="FMT_core_Met-tRNA-FMT_N"/>
    <property type="match status" value="1"/>
</dbReference>
<evidence type="ECO:0000256" key="3">
    <source>
        <dbReference type="ARBA" id="ARBA00012261"/>
    </source>
</evidence>
<evidence type="ECO:0000259" key="9">
    <source>
        <dbReference type="Pfam" id="PF00551"/>
    </source>
</evidence>
<dbReference type="SUPFAM" id="SSF53328">
    <property type="entry name" value="Formyltransferase"/>
    <property type="match status" value="1"/>
</dbReference>
<dbReference type="EMBL" id="JAMGSI010000002">
    <property type="protein sequence ID" value="MCL6657496.1"/>
    <property type="molecule type" value="Genomic_DNA"/>
</dbReference>
<dbReference type="InterPro" id="IPR011034">
    <property type="entry name" value="Formyl_transferase-like_C_sf"/>
</dbReference>
<name>A0ABT0R983_9BACT</name>